<keyword evidence="1" id="KW-0812">Transmembrane</keyword>
<proteinExistence type="predicted"/>
<keyword evidence="4" id="KW-1185">Reference proteome</keyword>
<sequence>MRILIIFSVVFVALAAILALNIFGNHDHLQEGSKDSETSNKMTFKLVKSKESAQETKRTPKNCGDLDILNIVFTSLAFCILVPLALRPYVKKNKTENFIADGCCVLKTNTGTYVLLDFTGEDRINYSSDELQEIADEIRLGLD</sequence>
<keyword evidence="1" id="KW-1133">Transmembrane helix</keyword>
<evidence type="ECO:0000313" key="3">
    <source>
        <dbReference type="EMBL" id="PIC19931.1"/>
    </source>
</evidence>
<feature type="transmembrane region" description="Helical" evidence="1">
    <location>
        <begin position="68"/>
        <end position="86"/>
    </location>
</feature>
<keyword evidence="1" id="KW-0472">Membrane</keyword>
<evidence type="ECO:0000256" key="1">
    <source>
        <dbReference type="SAM" id="Phobius"/>
    </source>
</evidence>
<accession>A0A2G5SYL3</accession>
<evidence type="ECO:0000256" key="2">
    <source>
        <dbReference type="SAM" id="SignalP"/>
    </source>
</evidence>
<dbReference type="AlphaFoldDB" id="A0A2G5SYL3"/>
<name>A0A2G5SYL3_9PELO</name>
<organism evidence="3 4">
    <name type="scientific">Caenorhabditis nigoni</name>
    <dbReference type="NCBI Taxonomy" id="1611254"/>
    <lineage>
        <taxon>Eukaryota</taxon>
        <taxon>Metazoa</taxon>
        <taxon>Ecdysozoa</taxon>
        <taxon>Nematoda</taxon>
        <taxon>Chromadorea</taxon>
        <taxon>Rhabditida</taxon>
        <taxon>Rhabditina</taxon>
        <taxon>Rhabditomorpha</taxon>
        <taxon>Rhabditoidea</taxon>
        <taxon>Rhabditidae</taxon>
        <taxon>Peloderinae</taxon>
        <taxon>Caenorhabditis</taxon>
    </lineage>
</organism>
<evidence type="ECO:0000313" key="4">
    <source>
        <dbReference type="Proteomes" id="UP000230233"/>
    </source>
</evidence>
<comment type="caution">
    <text evidence="3">The sequence shown here is derived from an EMBL/GenBank/DDBJ whole genome shotgun (WGS) entry which is preliminary data.</text>
</comment>
<feature type="signal peptide" evidence="2">
    <location>
        <begin position="1"/>
        <end position="19"/>
    </location>
</feature>
<reference evidence="4" key="1">
    <citation type="submission" date="2017-10" db="EMBL/GenBank/DDBJ databases">
        <title>Rapid genome shrinkage in a self-fertile nematode reveals novel sperm competition proteins.</title>
        <authorList>
            <person name="Yin D."/>
            <person name="Schwarz E.M."/>
            <person name="Thomas C.G."/>
            <person name="Felde R.L."/>
            <person name="Korf I.F."/>
            <person name="Cutter A.D."/>
            <person name="Schartner C.M."/>
            <person name="Ralston E.J."/>
            <person name="Meyer B.J."/>
            <person name="Haag E.S."/>
        </authorList>
    </citation>
    <scope>NUCLEOTIDE SEQUENCE [LARGE SCALE GENOMIC DNA]</scope>
    <source>
        <strain evidence="4">JU1422</strain>
    </source>
</reference>
<keyword evidence="2" id="KW-0732">Signal</keyword>
<dbReference type="Proteomes" id="UP000230233">
    <property type="component" value="Chromosome X"/>
</dbReference>
<dbReference type="EMBL" id="PDUG01000006">
    <property type="protein sequence ID" value="PIC19931.1"/>
    <property type="molecule type" value="Genomic_DNA"/>
</dbReference>
<gene>
    <name evidence="3" type="primary">Cnig_chr_X.g25294</name>
    <name evidence="3" type="ORF">B9Z55_025294</name>
</gene>
<feature type="chain" id="PRO_5013613234" evidence="2">
    <location>
        <begin position="20"/>
        <end position="143"/>
    </location>
</feature>
<dbReference type="OrthoDB" id="10335305at2759"/>
<protein>
    <submittedName>
        <fullName evidence="3">Uncharacterized protein</fullName>
    </submittedName>
</protein>